<dbReference type="PANTHER" id="PTHR44313">
    <property type="entry name" value="DNAJ HOMOLOG SUBFAMILY C MEMBER 17"/>
    <property type="match status" value="1"/>
</dbReference>
<dbReference type="GO" id="GO:0005737">
    <property type="term" value="C:cytoplasm"/>
    <property type="evidence" value="ECO:0007669"/>
    <property type="project" value="UniProtKB-SubCell"/>
</dbReference>
<dbReference type="EMBL" id="JAWIZZ010000047">
    <property type="protein sequence ID" value="KAK5779500.1"/>
    <property type="molecule type" value="Genomic_DNA"/>
</dbReference>
<evidence type="ECO:0000256" key="5">
    <source>
        <dbReference type="ARBA" id="ARBA00023242"/>
    </source>
</evidence>
<dbReference type="PROSITE" id="PS00636">
    <property type="entry name" value="DNAJ_1"/>
    <property type="match status" value="1"/>
</dbReference>
<dbReference type="InterPro" id="IPR052094">
    <property type="entry name" value="Pre-mRNA-splicing_ERAD"/>
</dbReference>
<dbReference type="Gene3D" id="1.10.287.110">
    <property type="entry name" value="DnaJ domain"/>
    <property type="match status" value="1"/>
</dbReference>
<dbReference type="GO" id="GO:0000390">
    <property type="term" value="P:spliceosomal complex disassembly"/>
    <property type="evidence" value="ECO:0007669"/>
    <property type="project" value="TreeGrafter"/>
</dbReference>
<evidence type="ECO:0000259" key="6">
    <source>
        <dbReference type="PROSITE" id="PS50076"/>
    </source>
</evidence>
<organism evidence="7 8">
    <name type="scientific">Arxiozyma heterogenica</name>
    <dbReference type="NCBI Taxonomy" id="278026"/>
    <lineage>
        <taxon>Eukaryota</taxon>
        <taxon>Fungi</taxon>
        <taxon>Dikarya</taxon>
        <taxon>Ascomycota</taxon>
        <taxon>Saccharomycotina</taxon>
        <taxon>Saccharomycetes</taxon>
        <taxon>Saccharomycetales</taxon>
        <taxon>Saccharomycetaceae</taxon>
        <taxon>Arxiozyma</taxon>
    </lineage>
</organism>
<dbReference type="Pfam" id="PF00226">
    <property type="entry name" value="DnaJ"/>
    <property type="match status" value="1"/>
</dbReference>
<protein>
    <recommendedName>
        <fullName evidence="6">J domain-containing protein</fullName>
    </recommendedName>
</protein>
<sequence length="323" mass="38368">MLVKQNEDLYSVLGLNVNRNANININDIRKQYKILALKYHPDKNIINKENKEVVDNKNNDLFHKISIAYEILSNEQLKVKYDQWYQNIRTSRLNMSSTRTKMIHKLNENEKNDSLKVHKKDYDLHDLQKVGQRLRKLKQLKLPYYNWDGRIISSNINNSKNNKSDDYNIDKWSDSSTIKFELKNLHYNNNNNNNNKSNFFSTINEKDLLSDLYSLLNLNENDIIDYYFYSNDDGSRDKYDNMTCLYLVLSSPKTSSQIWNKWRNEQIPNRVNAQIFINGISPRLNEDFYKKNSKFLDNNIELNSDIENLLCEPEILTETIIIN</sequence>
<dbReference type="PRINTS" id="PR00625">
    <property type="entry name" value="JDOMAIN"/>
</dbReference>
<proteinExistence type="predicted"/>
<reference evidence="8" key="1">
    <citation type="submission" date="2023-07" db="EMBL/GenBank/DDBJ databases">
        <title>A draft genome of Kazachstania heterogenica Y-27499.</title>
        <authorList>
            <person name="Donic C."/>
            <person name="Kralova J.S."/>
            <person name="Fidel L."/>
            <person name="Ben-Dor S."/>
            <person name="Jung S."/>
        </authorList>
    </citation>
    <scope>NUCLEOTIDE SEQUENCE [LARGE SCALE GENOMIC DNA]</scope>
    <source>
        <strain evidence="8">Y27499</strain>
    </source>
</reference>
<keyword evidence="8" id="KW-1185">Reference proteome</keyword>
<dbReference type="InterPro" id="IPR018253">
    <property type="entry name" value="DnaJ_domain_CS"/>
</dbReference>
<dbReference type="CDD" id="cd06257">
    <property type="entry name" value="DnaJ"/>
    <property type="match status" value="1"/>
</dbReference>
<evidence type="ECO:0000256" key="2">
    <source>
        <dbReference type="ARBA" id="ARBA00004496"/>
    </source>
</evidence>
<dbReference type="SMART" id="SM00271">
    <property type="entry name" value="DnaJ"/>
    <property type="match status" value="1"/>
</dbReference>
<evidence type="ECO:0000256" key="3">
    <source>
        <dbReference type="ARBA" id="ARBA00022490"/>
    </source>
</evidence>
<dbReference type="PANTHER" id="PTHR44313:SF1">
    <property type="entry name" value="DNAJ HOMOLOG SUBFAMILY C MEMBER 17"/>
    <property type="match status" value="1"/>
</dbReference>
<dbReference type="Proteomes" id="UP001306508">
    <property type="component" value="Unassembled WGS sequence"/>
</dbReference>
<dbReference type="InterPro" id="IPR036869">
    <property type="entry name" value="J_dom_sf"/>
</dbReference>
<evidence type="ECO:0000313" key="7">
    <source>
        <dbReference type="EMBL" id="KAK5779500.1"/>
    </source>
</evidence>
<dbReference type="SUPFAM" id="SSF46565">
    <property type="entry name" value="Chaperone J-domain"/>
    <property type="match status" value="1"/>
</dbReference>
<evidence type="ECO:0000256" key="4">
    <source>
        <dbReference type="ARBA" id="ARBA00023186"/>
    </source>
</evidence>
<keyword evidence="4" id="KW-0143">Chaperone</keyword>
<dbReference type="AlphaFoldDB" id="A0AAN7WLB8"/>
<name>A0AAN7WLB8_9SACH</name>
<accession>A0AAN7WLB8</accession>
<feature type="domain" description="J" evidence="6">
    <location>
        <begin position="8"/>
        <end position="85"/>
    </location>
</feature>
<keyword evidence="5" id="KW-0539">Nucleus</keyword>
<gene>
    <name evidence="7" type="ORF">RI543_003391</name>
</gene>
<comment type="caution">
    <text evidence="7">The sequence shown here is derived from an EMBL/GenBank/DDBJ whole genome shotgun (WGS) entry which is preliminary data.</text>
</comment>
<dbReference type="PROSITE" id="PS50076">
    <property type="entry name" value="DNAJ_2"/>
    <property type="match status" value="1"/>
</dbReference>
<comment type="subcellular location">
    <subcellularLocation>
        <location evidence="2">Cytoplasm</location>
    </subcellularLocation>
    <subcellularLocation>
        <location evidence="1">Nucleus</location>
    </subcellularLocation>
</comment>
<dbReference type="InterPro" id="IPR001623">
    <property type="entry name" value="DnaJ_domain"/>
</dbReference>
<evidence type="ECO:0000313" key="8">
    <source>
        <dbReference type="Proteomes" id="UP001306508"/>
    </source>
</evidence>
<dbReference type="GO" id="GO:0005681">
    <property type="term" value="C:spliceosomal complex"/>
    <property type="evidence" value="ECO:0007669"/>
    <property type="project" value="TreeGrafter"/>
</dbReference>
<keyword evidence="3" id="KW-0963">Cytoplasm</keyword>
<evidence type="ECO:0000256" key="1">
    <source>
        <dbReference type="ARBA" id="ARBA00004123"/>
    </source>
</evidence>